<evidence type="ECO:0000313" key="3">
    <source>
        <dbReference type="EMBL" id="BDR53192.1"/>
    </source>
</evidence>
<dbReference type="PIRSF" id="PIRSF002741">
    <property type="entry name" value="MppA"/>
    <property type="match status" value="1"/>
</dbReference>
<name>A0ABM8B8G2_9BIFI</name>
<feature type="signal peptide" evidence="1">
    <location>
        <begin position="1"/>
        <end position="18"/>
    </location>
</feature>
<dbReference type="Gene3D" id="3.40.190.10">
    <property type="entry name" value="Periplasmic binding protein-like II"/>
    <property type="match status" value="1"/>
</dbReference>
<dbReference type="EMBL" id="AP026798">
    <property type="protein sequence ID" value="BDR53192.1"/>
    <property type="molecule type" value="Genomic_DNA"/>
</dbReference>
<organism evidence="3 4">
    <name type="scientific">Bombiscardovia nodaiensis</name>
    <dbReference type="NCBI Taxonomy" id="2932181"/>
    <lineage>
        <taxon>Bacteria</taxon>
        <taxon>Bacillati</taxon>
        <taxon>Actinomycetota</taxon>
        <taxon>Actinomycetes</taxon>
        <taxon>Bifidobacteriales</taxon>
        <taxon>Bifidobacteriaceae</taxon>
        <taxon>Bombiscardovia</taxon>
    </lineage>
</organism>
<dbReference type="Gene3D" id="3.90.76.10">
    <property type="entry name" value="Dipeptide-binding Protein, Domain 1"/>
    <property type="match status" value="1"/>
</dbReference>
<accession>A0ABM8B8G2</accession>
<feature type="chain" id="PRO_5046804169" evidence="1">
    <location>
        <begin position="19"/>
        <end position="558"/>
    </location>
</feature>
<evidence type="ECO:0000313" key="4">
    <source>
        <dbReference type="Proteomes" id="UP001321766"/>
    </source>
</evidence>
<dbReference type="Pfam" id="PF00496">
    <property type="entry name" value="SBP_bac_5"/>
    <property type="match status" value="1"/>
</dbReference>
<dbReference type="PROSITE" id="PS51257">
    <property type="entry name" value="PROKAR_LIPOPROTEIN"/>
    <property type="match status" value="1"/>
</dbReference>
<dbReference type="PANTHER" id="PTHR30290:SF83">
    <property type="entry name" value="ABC TRANSPORTER SUBSTRATE-BINDING PROTEIN"/>
    <property type="match status" value="1"/>
</dbReference>
<dbReference type="InterPro" id="IPR030678">
    <property type="entry name" value="Peptide/Ni-bd"/>
</dbReference>
<proteinExistence type="predicted"/>
<dbReference type="Proteomes" id="UP001321766">
    <property type="component" value="Chromosome"/>
</dbReference>
<keyword evidence="1" id="KW-0732">Signal</keyword>
<keyword evidence="4" id="KW-1185">Reference proteome</keyword>
<protein>
    <submittedName>
        <fullName evidence="3">ABC transporter substrate-binding protein</fullName>
    </submittedName>
</protein>
<evidence type="ECO:0000259" key="2">
    <source>
        <dbReference type="Pfam" id="PF00496"/>
    </source>
</evidence>
<dbReference type="InterPro" id="IPR039424">
    <property type="entry name" value="SBP_5"/>
</dbReference>
<dbReference type="PANTHER" id="PTHR30290">
    <property type="entry name" value="PERIPLASMIC BINDING COMPONENT OF ABC TRANSPORTER"/>
    <property type="match status" value="1"/>
</dbReference>
<feature type="domain" description="Solute-binding protein family 5" evidence="2">
    <location>
        <begin position="93"/>
        <end position="475"/>
    </location>
</feature>
<evidence type="ECO:0000256" key="1">
    <source>
        <dbReference type="SAM" id="SignalP"/>
    </source>
</evidence>
<dbReference type="Gene3D" id="3.10.105.10">
    <property type="entry name" value="Dipeptide-binding Protein, Domain 3"/>
    <property type="match status" value="1"/>
</dbReference>
<dbReference type="CDD" id="cd00995">
    <property type="entry name" value="PBP2_NikA_DppA_OppA_like"/>
    <property type="match status" value="1"/>
</dbReference>
<gene>
    <name evidence="3" type="primary">dppA2_1</name>
    <name evidence="3" type="ORF">KIM372_10990</name>
</gene>
<dbReference type="SUPFAM" id="SSF53850">
    <property type="entry name" value="Periplasmic binding protein-like II"/>
    <property type="match status" value="1"/>
</dbReference>
<dbReference type="InterPro" id="IPR000914">
    <property type="entry name" value="SBP_5_dom"/>
</dbReference>
<sequence>MRKSSVFSLVAASACSLALVLSGCGSSGGSSSESSKPSTNASNASTTDKMISVYGAEPAKPLIPSDTIETGGGNPLDMLFAMLVRFDSKGKAVNEVAKEIKPNADMTQYKITLNSGWKFSDGSPVTAQSFTKAWSWGANINNAQLASSFYGVIKGFDELQAKGVDPNAQLSGLKVIDDHTFTVDLTDPSSTFPIQVGISAFAPLPESFYKDTKAFGEKPVSNGPYKFQSWEHNKAIKMVKNPDYKGGVEVKNGGIEFRVYTDTEAAFADVQAGNLDVLDTIPSSAMKTFQSDATIQAINQPGSAFQNFTIPTYMKHFGQDQEGKLRRQAISMAIDRPQMLDKVLAKTGQPATDFIAPPIPGYSSSLKGSDVLKYNPTKAKDLWAQANKISPWTDNDVFKMAYNADGGHKDIYDAFANSIKNSLGIKAEGNPLPTFKEFRNNVSDRKFTDSAFRSGWQPDYPSPENYLQPLYTTSAADGNGSNDGDYKNPKFDELVKKGSAAKTTAEANKLFQQAEEILLQDLPVIPLYYSNAKGAANKAIKGFAFNWKNVPAYAQLTK</sequence>
<reference evidence="3 4" key="1">
    <citation type="journal article" date="2023" name="Microbiol. Spectr.">
        <title>Symbiosis of Carpenter Bees with Uncharacterized Lactic Acid Bacteria Showing NAD Auxotrophy.</title>
        <authorList>
            <person name="Kawasaki S."/>
            <person name="Ozawa K."/>
            <person name="Mori T."/>
            <person name="Yamamoto A."/>
            <person name="Ito M."/>
            <person name="Ohkuma M."/>
            <person name="Sakamoto M."/>
            <person name="Matsutani M."/>
        </authorList>
    </citation>
    <scope>NUCLEOTIDE SEQUENCE [LARGE SCALE GENOMIC DNA]</scope>
    <source>
        <strain evidence="3 4">Kim37-2</strain>
    </source>
</reference>